<keyword evidence="2" id="KW-1185">Reference proteome</keyword>
<evidence type="ECO:0008006" key="3">
    <source>
        <dbReference type="Google" id="ProtNLM"/>
    </source>
</evidence>
<proteinExistence type="predicted"/>
<protein>
    <recommendedName>
        <fullName evidence="3">NAD dependent epimerase/dehydratase</fullName>
    </recommendedName>
</protein>
<dbReference type="Gene3D" id="3.40.50.300">
    <property type="entry name" value="P-loop containing nucleotide triphosphate hydrolases"/>
    <property type="match status" value="1"/>
</dbReference>
<dbReference type="InterPro" id="IPR027417">
    <property type="entry name" value="P-loop_NTPase"/>
</dbReference>
<dbReference type="SUPFAM" id="SSF52540">
    <property type="entry name" value="P-loop containing nucleoside triphosphate hydrolases"/>
    <property type="match status" value="1"/>
</dbReference>
<dbReference type="PANTHER" id="PTHR36978:SF4">
    <property type="entry name" value="P-LOOP CONTAINING NUCLEOSIDE TRIPHOSPHATE HYDROLASE PROTEIN"/>
    <property type="match status" value="1"/>
</dbReference>
<dbReference type="PANTHER" id="PTHR36978">
    <property type="entry name" value="P-LOOP CONTAINING NUCLEOTIDE TRIPHOSPHATE HYDROLASE"/>
    <property type="match status" value="1"/>
</dbReference>
<dbReference type="Proteomes" id="UP001305779">
    <property type="component" value="Unassembled WGS sequence"/>
</dbReference>
<reference evidence="1 2" key="1">
    <citation type="journal article" date="2023" name="G3 (Bethesda)">
        <title>A chromosome-level genome assembly of Zasmidium syzygii isolated from banana leaves.</title>
        <authorList>
            <person name="van Westerhoven A.C."/>
            <person name="Mehrabi R."/>
            <person name="Talebi R."/>
            <person name="Steentjes M.B.F."/>
            <person name="Corcolon B."/>
            <person name="Chong P.A."/>
            <person name="Kema G.H.J."/>
            <person name="Seidl M.F."/>
        </authorList>
    </citation>
    <scope>NUCLEOTIDE SEQUENCE [LARGE SCALE GENOMIC DNA]</scope>
    <source>
        <strain evidence="1 2">P124</strain>
    </source>
</reference>
<comment type="caution">
    <text evidence="1">The sequence shown here is derived from an EMBL/GenBank/DDBJ whole genome shotgun (WGS) entry which is preliminary data.</text>
</comment>
<evidence type="ECO:0000313" key="1">
    <source>
        <dbReference type="EMBL" id="KAK4507522.1"/>
    </source>
</evidence>
<dbReference type="Pfam" id="PF17784">
    <property type="entry name" value="Sulfotransfer_4"/>
    <property type="match status" value="1"/>
</dbReference>
<dbReference type="EMBL" id="JAXOVC010000001">
    <property type="protein sequence ID" value="KAK4507522.1"/>
    <property type="molecule type" value="Genomic_DNA"/>
</dbReference>
<accession>A0ABR0F0R8</accession>
<dbReference type="InterPro" id="IPR040632">
    <property type="entry name" value="Sulfotransfer_4"/>
</dbReference>
<gene>
    <name evidence="1" type="ORF">PRZ48_001257</name>
</gene>
<evidence type="ECO:0000313" key="2">
    <source>
        <dbReference type="Proteomes" id="UP001305779"/>
    </source>
</evidence>
<sequence>MLNPQLPVHGKKETGWISRCEMAAKQEPPPRRPLVCAPEGFANVTNIDRRTCKRVVPLKVIGLGPSRTGTSSLRQALLDLGYSDCYHYTALVQENPRDAEMWVEAFQAKFEGKGKPFAREDWDQLLGHAIMDTPCTVFYKELLEAYPEAKVIVTVRDSPQQWWESQMRTMMPFLDLLVLPPTTWKMWLWRQFLPPPTAFDRMNQLLPKYYPTYNIMCKDMRNGTKEGIKWFENYIEEIKRLVPPEKLLIMNIKSGWKPLCEFLGHDTPAWDFPVANTNEQFEANVAGLYAGINQAVWYNAAKRLAPVAVGLMAVGGFFAVRGRGFGV</sequence>
<organism evidence="1 2">
    <name type="scientific">Zasmidium cellare</name>
    <name type="common">Wine cellar mold</name>
    <name type="synonym">Racodium cellare</name>
    <dbReference type="NCBI Taxonomy" id="395010"/>
    <lineage>
        <taxon>Eukaryota</taxon>
        <taxon>Fungi</taxon>
        <taxon>Dikarya</taxon>
        <taxon>Ascomycota</taxon>
        <taxon>Pezizomycotina</taxon>
        <taxon>Dothideomycetes</taxon>
        <taxon>Dothideomycetidae</taxon>
        <taxon>Mycosphaerellales</taxon>
        <taxon>Mycosphaerellaceae</taxon>
        <taxon>Zasmidium</taxon>
    </lineage>
</organism>
<name>A0ABR0F0R8_ZASCE</name>